<dbReference type="Pfam" id="PF00008">
    <property type="entry name" value="EGF"/>
    <property type="match status" value="1"/>
</dbReference>
<gene>
    <name evidence="9" type="ORF">ACJMK2_037373</name>
</gene>
<feature type="domain" description="EGF-like" evidence="8">
    <location>
        <begin position="426"/>
        <end position="465"/>
    </location>
</feature>
<evidence type="ECO:0000313" key="9">
    <source>
        <dbReference type="EMBL" id="KAL3874345.1"/>
    </source>
</evidence>
<dbReference type="PROSITE" id="PS50026">
    <property type="entry name" value="EGF_3"/>
    <property type="match status" value="3"/>
</dbReference>
<feature type="disulfide bond" evidence="6">
    <location>
        <begin position="455"/>
        <end position="464"/>
    </location>
</feature>
<feature type="disulfide bond" evidence="6">
    <location>
        <begin position="725"/>
        <end position="734"/>
    </location>
</feature>
<keyword evidence="10" id="KW-1185">Reference proteome</keyword>
<keyword evidence="3" id="KW-0677">Repeat</keyword>
<dbReference type="InterPro" id="IPR051022">
    <property type="entry name" value="Notch_Cell-Fate_Det"/>
</dbReference>
<feature type="region of interest" description="Disordered" evidence="7">
    <location>
        <begin position="940"/>
        <end position="974"/>
    </location>
</feature>
<comment type="caution">
    <text evidence="6">Lacks conserved residue(s) required for the propagation of feature annotation.</text>
</comment>
<evidence type="ECO:0000256" key="1">
    <source>
        <dbReference type="ARBA" id="ARBA00022536"/>
    </source>
</evidence>
<sequence length="1166" mass="129280">MVQRMENHGRRTKKVMLRITYTLTDLVVRIQHVSDNLKNILHVSAPEEVKYVPGIQHMYESLISIDAPPEKTYLGHQYVCLEVDNSREVVSHSGVYVQPAISAGAHCFADVSYNFSNEALHTVCLQADEKDGETRCFTLDIIGHSNDPCISNPCQNIGICLRKDNSTFKCICGEEYTGSNCERAIPDEVKHPNNDNSTFTDVFLPTEIVCVKNKPCVIPFVVSGIYSFPSKPTVDVGYVSPSIEINGISPLEQKSSTNATYISEIMFTPTVPGKQKICLQTLSQNRINLDEICFNVDVRTDALILFGDKDKPHFTPPSITMNSTVVCKTGVPCHMVFRVSSGRSHENNCSSMKVVEGLTEHYHIFSDCETCTDGPSAVSNCTMDLVFNPTHITHFRLCLEAQLKWRDVTGEVRCFDINVVGDNYNFSGPCSRLHCMNGGFCDAENAGGVHPVCHCPIGFSGIRCESDEPPSISNNTNRPSVGNLALPVEIYCNYNESCSIPFLLLGQPHNIPFVGPGHIPPAITVENLVIDSTHSTGKQFEGYLQIRLMGNATQPVCIQSKSGNSTNRVLEEICFKVQVGEGQLYGPPVDKSRPHYIDPTLPDRSTVLCKTGSECHILMYTSKTSSNCPTVSETQDYTDGLHIFLAASRNGYDCVIDISYIPPKTMQGQKKMCLQVSLPGFKGEVRCYVVISLEKANLSTGLCINKECNNGGHCDSNVQEARCICRVGHGGDMCTGSSKFVEPQNVPPNMQLTESPVFTDLAVPDTLICYVRLECWLPIIINGNTSPNKPTLKFGYMDTDWTAGTQMLDGGTVNGVYSGSVSFRPTTLGEYPFCIQTAISASQHISDEICCIVKVLDPSRKPTELPFQSPTLNANSAVKCQVNTTCHILSYLIQVNGQCPELIQTSVVENVFVFSPDKTENKCVIDTAFIPSSSQMVATSSTTSEMTSSTTVTSSTSTTSQSPETSSTQATSQPTTAISTKVTSLYIKHLSQEVLQLLLQHEQNLSQQVLQLFLQHEQNLSQQVLQLLQHEQNLSQQVLQLLLQHEQNLSQQVLQLLLQHEQNLSQQVLQLLLRQEQNLSQQVLQLLLQHEQPLSQQVLQLLLQHEQNLSQQVLQLLLQHEQPLSQQILQLLNQHEQHLSQQVLQLLLQHEQHLSQEVLQLLLQPH</sequence>
<dbReference type="PROSITE" id="PS00022">
    <property type="entry name" value="EGF_1"/>
    <property type="match status" value="3"/>
</dbReference>
<evidence type="ECO:0000259" key="8">
    <source>
        <dbReference type="PROSITE" id="PS50026"/>
    </source>
</evidence>
<dbReference type="PANTHER" id="PTHR24049:SF22">
    <property type="entry name" value="DROSOPHILA CRUMBS HOMOLOG"/>
    <property type="match status" value="1"/>
</dbReference>
<feature type="disulfide bond" evidence="6">
    <location>
        <begin position="172"/>
        <end position="181"/>
    </location>
</feature>
<feature type="domain" description="EGF-like" evidence="8">
    <location>
        <begin position="145"/>
        <end position="182"/>
    </location>
</feature>
<dbReference type="FunFam" id="2.10.25.10:FF:000255">
    <property type="entry name" value="Sushi, nidogen and EGF-like domains 1"/>
    <property type="match status" value="1"/>
</dbReference>
<comment type="caution">
    <text evidence="9">The sequence shown here is derived from an EMBL/GenBank/DDBJ whole genome shotgun (WGS) entry which is preliminary data.</text>
</comment>
<evidence type="ECO:0000256" key="2">
    <source>
        <dbReference type="ARBA" id="ARBA00022729"/>
    </source>
</evidence>
<proteinExistence type="predicted"/>
<evidence type="ECO:0000256" key="4">
    <source>
        <dbReference type="ARBA" id="ARBA00023157"/>
    </source>
</evidence>
<protein>
    <recommendedName>
        <fullName evidence="8">EGF-like domain-containing protein</fullName>
    </recommendedName>
</protein>
<dbReference type="Gene3D" id="2.10.25.10">
    <property type="entry name" value="Laminin"/>
    <property type="match status" value="2"/>
</dbReference>
<evidence type="ECO:0000256" key="5">
    <source>
        <dbReference type="ARBA" id="ARBA00023180"/>
    </source>
</evidence>
<reference evidence="9 10" key="1">
    <citation type="submission" date="2024-11" db="EMBL/GenBank/DDBJ databases">
        <title>Chromosome-level genome assembly of the freshwater bivalve Anodonta woodiana.</title>
        <authorList>
            <person name="Chen X."/>
        </authorList>
    </citation>
    <scope>NUCLEOTIDE SEQUENCE [LARGE SCALE GENOMIC DNA]</scope>
    <source>
        <strain evidence="9">MN2024</strain>
        <tissue evidence="9">Gills</tissue>
    </source>
</reference>
<evidence type="ECO:0000256" key="6">
    <source>
        <dbReference type="PROSITE-ProRule" id="PRU00076"/>
    </source>
</evidence>
<evidence type="ECO:0000313" key="10">
    <source>
        <dbReference type="Proteomes" id="UP001634394"/>
    </source>
</evidence>
<dbReference type="CDD" id="cd00054">
    <property type="entry name" value="EGF_CA"/>
    <property type="match status" value="1"/>
</dbReference>
<keyword evidence="4 6" id="KW-1015">Disulfide bond</keyword>
<name>A0ABD3WPD8_SINWO</name>
<dbReference type="InterPro" id="IPR000742">
    <property type="entry name" value="EGF"/>
</dbReference>
<organism evidence="9 10">
    <name type="scientific">Sinanodonta woodiana</name>
    <name type="common">Chinese pond mussel</name>
    <name type="synonym">Anodonta woodiana</name>
    <dbReference type="NCBI Taxonomy" id="1069815"/>
    <lineage>
        <taxon>Eukaryota</taxon>
        <taxon>Metazoa</taxon>
        <taxon>Spiralia</taxon>
        <taxon>Lophotrochozoa</taxon>
        <taxon>Mollusca</taxon>
        <taxon>Bivalvia</taxon>
        <taxon>Autobranchia</taxon>
        <taxon>Heteroconchia</taxon>
        <taxon>Palaeoheterodonta</taxon>
        <taxon>Unionida</taxon>
        <taxon>Unionoidea</taxon>
        <taxon>Unionidae</taxon>
        <taxon>Unioninae</taxon>
        <taxon>Sinanodonta</taxon>
    </lineage>
</organism>
<evidence type="ECO:0000256" key="3">
    <source>
        <dbReference type="ARBA" id="ARBA00022737"/>
    </source>
</evidence>
<keyword evidence="5" id="KW-0325">Glycoprotein</keyword>
<dbReference type="PANTHER" id="PTHR24049">
    <property type="entry name" value="CRUMBS FAMILY MEMBER"/>
    <property type="match status" value="1"/>
</dbReference>
<dbReference type="Proteomes" id="UP001634394">
    <property type="component" value="Unassembled WGS sequence"/>
</dbReference>
<dbReference type="AlphaFoldDB" id="A0ABD3WPD8"/>
<keyword evidence="2" id="KW-0732">Signal</keyword>
<accession>A0ABD3WPD8</accession>
<keyword evidence="1 6" id="KW-0245">EGF-like domain</keyword>
<feature type="domain" description="EGF-like" evidence="8">
    <location>
        <begin position="699"/>
        <end position="735"/>
    </location>
</feature>
<dbReference type="SUPFAM" id="SSF57196">
    <property type="entry name" value="EGF/Laminin"/>
    <property type="match status" value="3"/>
</dbReference>
<evidence type="ECO:0000256" key="7">
    <source>
        <dbReference type="SAM" id="MobiDB-lite"/>
    </source>
</evidence>
<dbReference type="SMART" id="SM00181">
    <property type="entry name" value="EGF"/>
    <property type="match status" value="3"/>
</dbReference>
<dbReference type="EMBL" id="JBJQND010000006">
    <property type="protein sequence ID" value="KAL3874345.1"/>
    <property type="molecule type" value="Genomic_DNA"/>
</dbReference>
<dbReference type="PROSITE" id="PS01186">
    <property type="entry name" value="EGF_2"/>
    <property type="match status" value="1"/>
</dbReference>